<accession>B4FZH0</accession>
<feature type="transmembrane region" description="Helical" evidence="1">
    <location>
        <begin position="6"/>
        <end position="26"/>
    </location>
</feature>
<feature type="transmembrane region" description="Helical" evidence="1">
    <location>
        <begin position="47"/>
        <end position="67"/>
    </location>
</feature>
<evidence type="ECO:0000256" key="1">
    <source>
        <dbReference type="SAM" id="Phobius"/>
    </source>
</evidence>
<evidence type="ECO:0000313" key="2">
    <source>
        <dbReference type="EMBL" id="ACF87513.1"/>
    </source>
</evidence>
<name>B4FZH0_MAIZE</name>
<reference evidence="2" key="1">
    <citation type="journal article" date="2009" name="PLoS Genet.">
        <title>Sequencing, mapping, and analysis of 27,455 maize full-length cDNAs.</title>
        <authorList>
            <person name="Soderlund C."/>
            <person name="Descour A."/>
            <person name="Kudrna D."/>
            <person name="Bomhoff M."/>
            <person name="Boyd L."/>
            <person name="Currie J."/>
            <person name="Angelova A."/>
            <person name="Collura K."/>
            <person name="Wissotski M."/>
            <person name="Ashley E."/>
            <person name="Morrow D."/>
            <person name="Fernandes J."/>
            <person name="Walbot V."/>
            <person name="Yu Y."/>
        </authorList>
    </citation>
    <scope>NUCLEOTIDE SEQUENCE</scope>
    <source>
        <strain evidence="2">B73</strain>
    </source>
</reference>
<keyword evidence="1" id="KW-0472">Membrane</keyword>
<sequence>MSSQFFTLKGNLLVCLFIYWALDFRIWQRNHCINRFWRSVSFVGARMILNGKCLLILVSCNGKGVFLSKNQLLPLELSTCQVVNNRSVFLFFLTSLISLLAEIRQTRIQKLLLFYMEFNFQVARMKCSSNLELG</sequence>
<dbReference type="AlphaFoldDB" id="B4FZH0"/>
<dbReference type="EMBL" id="BT042508">
    <property type="protein sequence ID" value="ACF87513.1"/>
    <property type="molecule type" value="mRNA"/>
</dbReference>
<organism evidence="2">
    <name type="scientific">Zea mays</name>
    <name type="common">Maize</name>
    <dbReference type="NCBI Taxonomy" id="4577"/>
    <lineage>
        <taxon>Eukaryota</taxon>
        <taxon>Viridiplantae</taxon>
        <taxon>Streptophyta</taxon>
        <taxon>Embryophyta</taxon>
        <taxon>Tracheophyta</taxon>
        <taxon>Spermatophyta</taxon>
        <taxon>Magnoliopsida</taxon>
        <taxon>Liliopsida</taxon>
        <taxon>Poales</taxon>
        <taxon>Poaceae</taxon>
        <taxon>PACMAD clade</taxon>
        <taxon>Panicoideae</taxon>
        <taxon>Andropogonodae</taxon>
        <taxon>Andropogoneae</taxon>
        <taxon>Tripsacinae</taxon>
        <taxon>Zea</taxon>
    </lineage>
</organism>
<feature type="transmembrane region" description="Helical" evidence="1">
    <location>
        <begin position="87"/>
        <end position="103"/>
    </location>
</feature>
<keyword evidence="1" id="KW-0812">Transmembrane</keyword>
<protein>
    <submittedName>
        <fullName evidence="2">Uncharacterized protein</fullName>
    </submittedName>
</protein>
<keyword evidence="1" id="KW-1133">Transmembrane helix</keyword>
<proteinExistence type="evidence at transcript level"/>